<gene>
    <name evidence="2" type="ORF">DEO72_LG4g658</name>
</gene>
<reference evidence="2 3" key="1">
    <citation type="submission" date="2019-04" db="EMBL/GenBank/DDBJ databases">
        <title>An improved genome assembly and genetic linkage map for asparagus bean, Vigna unguiculata ssp. sesquipedialis.</title>
        <authorList>
            <person name="Xia Q."/>
            <person name="Zhang R."/>
            <person name="Dong Y."/>
        </authorList>
    </citation>
    <scope>NUCLEOTIDE SEQUENCE [LARGE SCALE GENOMIC DNA]</scope>
    <source>
        <tissue evidence="2">Leaf</tissue>
    </source>
</reference>
<feature type="compositionally biased region" description="Low complexity" evidence="1">
    <location>
        <begin position="44"/>
        <end position="60"/>
    </location>
</feature>
<dbReference type="AlphaFoldDB" id="A0A4D6LLP7"/>
<feature type="compositionally biased region" description="Basic and acidic residues" evidence="1">
    <location>
        <begin position="90"/>
        <end position="99"/>
    </location>
</feature>
<keyword evidence="3" id="KW-1185">Reference proteome</keyword>
<accession>A0A4D6LLP7</accession>
<protein>
    <submittedName>
        <fullName evidence="2">Uncharacterized protein</fullName>
    </submittedName>
</protein>
<evidence type="ECO:0000313" key="2">
    <source>
        <dbReference type="EMBL" id="QCD89712.1"/>
    </source>
</evidence>
<dbReference type="Proteomes" id="UP000501690">
    <property type="component" value="Linkage Group LG4"/>
</dbReference>
<evidence type="ECO:0000256" key="1">
    <source>
        <dbReference type="SAM" id="MobiDB-lite"/>
    </source>
</evidence>
<sequence>MSEASNVGGGVSAVRSLSRGICATVLSPVTLRIRRDVSPDHCMSSASGSVSSSSLGSGSEHTGEGGSSRSRSGVSGQLASEGRIPMEVTMETREDPPKEIAESSLPARAGYRCVVEDVWSQLLKSWLNCIPVFERGARRDIVALERVSAIDYVCHGQKGASEGFFYMYMCHFSQLYVRLPFDDFTIGVLRLLNVAPT</sequence>
<organism evidence="2 3">
    <name type="scientific">Vigna unguiculata</name>
    <name type="common">Cowpea</name>
    <dbReference type="NCBI Taxonomy" id="3917"/>
    <lineage>
        <taxon>Eukaryota</taxon>
        <taxon>Viridiplantae</taxon>
        <taxon>Streptophyta</taxon>
        <taxon>Embryophyta</taxon>
        <taxon>Tracheophyta</taxon>
        <taxon>Spermatophyta</taxon>
        <taxon>Magnoliopsida</taxon>
        <taxon>eudicotyledons</taxon>
        <taxon>Gunneridae</taxon>
        <taxon>Pentapetalae</taxon>
        <taxon>rosids</taxon>
        <taxon>fabids</taxon>
        <taxon>Fabales</taxon>
        <taxon>Fabaceae</taxon>
        <taxon>Papilionoideae</taxon>
        <taxon>50 kb inversion clade</taxon>
        <taxon>NPAAA clade</taxon>
        <taxon>indigoferoid/millettioid clade</taxon>
        <taxon>Phaseoleae</taxon>
        <taxon>Vigna</taxon>
    </lineage>
</organism>
<proteinExistence type="predicted"/>
<feature type="compositionally biased region" description="Low complexity" evidence="1">
    <location>
        <begin position="67"/>
        <end position="76"/>
    </location>
</feature>
<feature type="region of interest" description="Disordered" evidence="1">
    <location>
        <begin position="40"/>
        <end position="99"/>
    </location>
</feature>
<name>A0A4D6LLP7_VIGUN</name>
<evidence type="ECO:0000313" key="3">
    <source>
        <dbReference type="Proteomes" id="UP000501690"/>
    </source>
</evidence>
<dbReference type="EMBL" id="CP039348">
    <property type="protein sequence ID" value="QCD89712.1"/>
    <property type="molecule type" value="Genomic_DNA"/>
</dbReference>